<organism evidence="4 5">
    <name type="scientific">Virgibacillus phasianinus</name>
    <dbReference type="NCBI Taxonomy" id="2017483"/>
    <lineage>
        <taxon>Bacteria</taxon>
        <taxon>Bacillati</taxon>
        <taxon>Bacillota</taxon>
        <taxon>Bacilli</taxon>
        <taxon>Bacillales</taxon>
        <taxon>Bacillaceae</taxon>
        <taxon>Virgibacillus</taxon>
    </lineage>
</organism>
<dbReference type="CDD" id="cd05243">
    <property type="entry name" value="SDR_a5"/>
    <property type="match status" value="1"/>
</dbReference>
<dbReference type="SUPFAM" id="SSF51735">
    <property type="entry name" value="NAD(P)-binding Rossmann-fold domains"/>
    <property type="match status" value="1"/>
</dbReference>
<dbReference type="InterPro" id="IPR044256">
    <property type="entry name" value="HCF244-like"/>
</dbReference>
<evidence type="ECO:0000256" key="2">
    <source>
        <dbReference type="ARBA" id="ARBA00023276"/>
    </source>
</evidence>
<dbReference type="OrthoDB" id="9774199at2"/>
<gene>
    <name evidence="4" type="ORF">CFK37_19485</name>
</gene>
<evidence type="ECO:0000313" key="5">
    <source>
        <dbReference type="Proteomes" id="UP000198312"/>
    </source>
</evidence>
<reference evidence="4 5" key="1">
    <citation type="submission" date="2017-07" db="EMBL/GenBank/DDBJ databases">
        <title>Virgibacillus sp. LM2416.</title>
        <authorList>
            <person name="Tak E.J."/>
            <person name="Bae J.-W."/>
        </authorList>
    </citation>
    <scope>NUCLEOTIDE SEQUENCE [LARGE SCALE GENOMIC DNA]</scope>
    <source>
        <strain evidence="4 5">LM2416</strain>
    </source>
</reference>
<name>A0A220U7B0_9BACI</name>
<sequence>MKRVLIAGATGYLGRYVVTSLKDQGFYTKALVRDPDKLNQPGKFLEPSVAEDVDEVAIGDLTKPGTLKHICDDVDYVFSSVGITGKIDGLTFDDVDYQGNVNLLKEAEQGGVDKFMYIHVCIDDDWKEPGPLIKAKKRFVEDLVASSVDHIVIRPTGYFSDLTQFLNMAKKGRAYVIGDGKMRMNPIHGEDLGRYCIQCFSKLNQTIDIGGPEILTYEQIAQLAFDVLCQKEHITHIPTGLLKPVSVGLKWSNKHYYGLYRFFMNVMTHNVIAPVYGKHKIRDYFNEMI</sequence>
<dbReference type="EMBL" id="CP022315">
    <property type="protein sequence ID" value="ASK64174.1"/>
    <property type="molecule type" value="Genomic_DNA"/>
</dbReference>
<keyword evidence="1" id="KW-0602">Photosynthesis</keyword>
<dbReference type="PANTHER" id="PTHR47128">
    <property type="match status" value="1"/>
</dbReference>
<dbReference type="GO" id="GO:0009523">
    <property type="term" value="C:photosystem II"/>
    <property type="evidence" value="ECO:0007669"/>
    <property type="project" value="UniProtKB-KW"/>
</dbReference>
<evidence type="ECO:0000313" key="4">
    <source>
        <dbReference type="EMBL" id="ASK64174.1"/>
    </source>
</evidence>
<dbReference type="RefSeq" id="WP_089063432.1">
    <property type="nucleotide sequence ID" value="NZ_CP022315.1"/>
</dbReference>
<keyword evidence="2" id="KW-0604">Photosystem II</keyword>
<protein>
    <recommendedName>
        <fullName evidence="3">NAD(P)-binding domain-containing protein</fullName>
    </recommendedName>
</protein>
<dbReference type="Pfam" id="PF13460">
    <property type="entry name" value="NAD_binding_10"/>
    <property type="match status" value="1"/>
</dbReference>
<dbReference type="Gene3D" id="3.40.50.720">
    <property type="entry name" value="NAD(P)-binding Rossmann-like Domain"/>
    <property type="match status" value="1"/>
</dbReference>
<proteinExistence type="predicted"/>
<dbReference type="PANTHER" id="PTHR47128:SF2">
    <property type="entry name" value="PROTEIN HIGH CHLOROPHYLL FLUORESCENCE PHENOTYPE 244, CHLOROPLASTIC"/>
    <property type="match status" value="1"/>
</dbReference>
<dbReference type="GO" id="GO:0015979">
    <property type="term" value="P:photosynthesis"/>
    <property type="evidence" value="ECO:0007669"/>
    <property type="project" value="UniProtKB-KW"/>
</dbReference>
<dbReference type="KEGG" id="vil:CFK37_19485"/>
<dbReference type="AlphaFoldDB" id="A0A220U7B0"/>
<dbReference type="InterPro" id="IPR016040">
    <property type="entry name" value="NAD(P)-bd_dom"/>
</dbReference>
<evidence type="ECO:0000256" key="1">
    <source>
        <dbReference type="ARBA" id="ARBA00022531"/>
    </source>
</evidence>
<evidence type="ECO:0000259" key="3">
    <source>
        <dbReference type="Pfam" id="PF13460"/>
    </source>
</evidence>
<dbReference type="Proteomes" id="UP000198312">
    <property type="component" value="Chromosome"/>
</dbReference>
<keyword evidence="5" id="KW-1185">Reference proteome</keyword>
<accession>A0A220U7B0</accession>
<dbReference type="InterPro" id="IPR036291">
    <property type="entry name" value="NAD(P)-bd_dom_sf"/>
</dbReference>
<feature type="domain" description="NAD(P)-binding" evidence="3">
    <location>
        <begin position="8"/>
        <end position="200"/>
    </location>
</feature>